<evidence type="ECO:0000256" key="5">
    <source>
        <dbReference type="ARBA" id="ARBA00022946"/>
    </source>
</evidence>
<gene>
    <name evidence="12" type="ORF">SmJEL517_g00646</name>
</gene>
<comment type="catalytic activity">
    <reaction evidence="1">
        <text>(S)-3-hydroxybutanoate + 2-oxoglutarate = (R)-2-hydroxyglutarate + acetoacetate</text>
        <dbReference type="Rhea" id="RHEA:23048"/>
        <dbReference type="ChEBI" id="CHEBI:11047"/>
        <dbReference type="ChEBI" id="CHEBI:13705"/>
        <dbReference type="ChEBI" id="CHEBI:15801"/>
        <dbReference type="ChEBI" id="CHEBI:16810"/>
        <dbReference type="EC" id="1.1.99.24"/>
    </reaction>
</comment>
<evidence type="ECO:0000256" key="2">
    <source>
        <dbReference type="ARBA" id="ARBA00004173"/>
    </source>
</evidence>
<dbReference type="InterPro" id="IPR042157">
    <property type="entry name" value="HOT"/>
</dbReference>
<comment type="caution">
    <text evidence="12">The sequence shown here is derived from an EMBL/GenBank/DDBJ whole genome shotgun (WGS) entry which is preliminary data.</text>
</comment>
<organism evidence="12 13">
    <name type="scientific">Synchytrium microbalum</name>
    <dbReference type="NCBI Taxonomy" id="1806994"/>
    <lineage>
        <taxon>Eukaryota</taxon>
        <taxon>Fungi</taxon>
        <taxon>Fungi incertae sedis</taxon>
        <taxon>Chytridiomycota</taxon>
        <taxon>Chytridiomycota incertae sedis</taxon>
        <taxon>Chytridiomycetes</taxon>
        <taxon>Synchytriales</taxon>
        <taxon>Synchytriaceae</taxon>
        <taxon>Synchytrium</taxon>
    </lineage>
</organism>
<dbReference type="FunFam" id="1.20.1090.10:FF:000003">
    <property type="entry name" value="Probable hydroxyacid-oxoacid transhydrogenase, mitochondrial"/>
    <property type="match status" value="1"/>
</dbReference>
<reference evidence="12 13" key="1">
    <citation type="journal article" date="2019" name="Sci. Rep.">
        <title>Comparative genomics of chytrid fungi reveal insights into the obligate biotrophic and pathogenic lifestyle of Synchytrium endobioticum.</title>
        <authorList>
            <person name="van de Vossenberg B.T.L.H."/>
            <person name="Warris S."/>
            <person name="Nguyen H.D.T."/>
            <person name="van Gent-Pelzer M.P.E."/>
            <person name="Joly D.L."/>
            <person name="van de Geest H.C."/>
            <person name="Bonants P.J.M."/>
            <person name="Smith D.S."/>
            <person name="Levesque C.A."/>
            <person name="van der Lee T.A.J."/>
        </authorList>
    </citation>
    <scope>NUCLEOTIDE SEQUENCE [LARGE SCALE GENOMIC DNA]</scope>
    <source>
        <strain evidence="12 13">JEL517</strain>
    </source>
</reference>
<dbReference type="InterPro" id="IPR056798">
    <property type="entry name" value="ADH_Fe_C"/>
</dbReference>
<feature type="domain" description="Fe-containing alcohol dehydrogenase-like C-terminal" evidence="11">
    <location>
        <begin position="294"/>
        <end position="357"/>
    </location>
</feature>
<proteinExistence type="inferred from homology"/>
<keyword evidence="5" id="KW-0809">Transit peptide</keyword>
<dbReference type="EMBL" id="QEAO01000002">
    <property type="protein sequence ID" value="TPX37420.1"/>
    <property type="molecule type" value="Genomic_DNA"/>
</dbReference>
<evidence type="ECO:0000256" key="8">
    <source>
        <dbReference type="ARBA" id="ARBA00049496"/>
    </source>
</evidence>
<protein>
    <recommendedName>
        <fullName evidence="4">hydroxyacid-oxoacid transhydrogenase</fullName>
        <ecNumber evidence="4">1.1.99.24</ecNumber>
    </recommendedName>
</protein>
<name>A0A507C771_9FUNG</name>
<dbReference type="Pfam" id="PF25137">
    <property type="entry name" value="ADH_Fe_C"/>
    <property type="match status" value="2"/>
</dbReference>
<dbReference type="PANTHER" id="PTHR11496:SF83">
    <property type="entry name" value="HYDROXYACID-OXOACID TRANSHYDROGENASE, MITOCHONDRIAL"/>
    <property type="match status" value="1"/>
</dbReference>
<evidence type="ECO:0000259" key="11">
    <source>
        <dbReference type="Pfam" id="PF25137"/>
    </source>
</evidence>
<comment type="catalytic activity">
    <reaction evidence="8">
        <text>4-hydroxybutanoate + 2-oxoglutarate = (R)-2-hydroxyglutarate + succinate semialdehyde</text>
        <dbReference type="Rhea" id="RHEA:24734"/>
        <dbReference type="ChEBI" id="CHEBI:15801"/>
        <dbReference type="ChEBI" id="CHEBI:16724"/>
        <dbReference type="ChEBI" id="CHEBI:16810"/>
        <dbReference type="ChEBI" id="CHEBI:57706"/>
        <dbReference type="EC" id="1.1.99.24"/>
    </reaction>
</comment>
<evidence type="ECO:0000256" key="6">
    <source>
        <dbReference type="ARBA" id="ARBA00023002"/>
    </source>
</evidence>
<keyword evidence="13" id="KW-1185">Reference proteome</keyword>
<dbReference type="GO" id="GO:0047988">
    <property type="term" value="F:hydroxyacid-oxoacid transhydrogenase activity"/>
    <property type="evidence" value="ECO:0007669"/>
    <property type="project" value="UniProtKB-EC"/>
</dbReference>
<keyword evidence="7" id="KW-0496">Mitochondrion</keyword>
<dbReference type="OrthoDB" id="339764at2759"/>
<evidence type="ECO:0000256" key="7">
    <source>
        <dbReference type="ARBA" id="ARBA00023128"/>
    </source>
</evidence>
<evidence type="ECO:0000313" key="13">
    <source>
        <dbReference type="Proteomes" id="UP000319731"/>
    </source>
</evidence>
<feature type="domain" description="Fe-containing alcohol dehydrogenase-like C-terminal" evidence="11">
    <location>
        <begin position="379"/>
        <end position="487"/>
    </location>
</feature>
<dbReference type="AlphaFoldDB" id="A0A507C771"/>
<evidence type="ECO:0000259" key="10">
    <source>
        <dbReference type="Pfam" id="PF00465"/>
    </source>
</evidence>
<accession>A0A507C771</accession>
<feature type="region of interest" description="Disordered" evidence="9">
    <location>
        <begin position="35"/>
        <end position="59"/>
    </location>
</feature>
<keyword evidence="6" id="KW-0560">Oxidoreductase</keyword>
<dbReference type="Gene3D" id="1.20.1090.10">
    <property type="entry name" value="Dehydroquinate synthase-like - alpha domain"/>
    <property type="match status" value="1"/>
</dbReference>
<evidence type="ECO:0000256" key="3">
    <source>
        <dbReference type="ARBA" id="ARBA00010005"/>
    </source>
</evidence>
<comment type="subcellular location">
    <subcellularLocation>
        <location evidence="2">Mitochondrion</location>
    </subcellularLocation>
</comment>
<evidence type="ECO:0000313" key="12">
    <source>
        <dbReference type="EMBL" id="TPX37420.1"/>
    </source>
</evidence>
<sequence length="491" mass="52878">MATKAATSKASRVYGLMNSVSARCTCPAHGPSVPSLARTHKHHPGCAHDKSVRRGATTNEKGKTDYAFEMAASNIRYGPGVTAEIGWDLKNLKPKKVVVFTDTTVGKLLAAQTVFQSLERAGVPFEIFDKVRVEPTDYSFKEAIAFARRVNPDAYVAVGGSVIDTAKAANLYAHYPDADFLDFVNAPVGKSRVVDRPLAPFFAIPTTAGTGSETTGVAIFDYSPVNAKTGIASRALKPTLGLVDPLNTRTASPYVHASAGLDVLTHSLESYTAIPYNMRSPRPENPNQRPAYQGSNPISDIWSLKALRMCVENLPLVFKDPGNTEAMSQMILAATFAGIGFGNAGVHLCHGMSYPIASSVKEKAMKYKHPGYNVDHSIVPHGISVAVSAPAVFRWTAASNPERHLECAEIFGVDISNVKKADAGLVLSEALKKFLYDLKVPNGISAMGFGKDDINMLVEGTLPQHRVTKLAPKHTGAEELARLFEDTMTIY</sequence>
<dbReference type="GO" id="GO:0004022">
    <property type="term" value="F:alcohol dehydrogenase (NAD+) activity"/>
    <property type="evidence" value="ECO:0007669"/>
    <property type="project" value="InterPro"/>
</dbReference>
<evidence type="ECO:0000256" key="1">
    <source>
        <dbReference type="ARBA" id="ARBA00000813"/>
    </source>
</evidence>
<dbReference type="GO" id="GO:0005739">
    <property type="term" value="C:mitochondrion"/>
    <property type="evidence" value="ECO:0007669"/>
    <property type="project" value="UniProtKB-SubCell"/>
</dbReference>
<dbReference type="Gene3D" id="3.40.50.1970">
    <property type="match status" value="1"/>
</dbReference>
<evidence type="ECO:0000256" key="9">
    <source>
        <dbReference type="SAM" id="MobiDB-lite"/>
    </source>
</evidence>
<evidence type="ECO:0000256" key="4">
    <source>
        <dbReference type="ARBA" id="ARBA00013182"/>
    </source>
</evidence>
<dbReference type="Proteomes" id="UP000319731">
    <property type="component" value="Unassembled WGS sequence"/>
</dbReference>
<dbReference type="Pfam" id="PF00465">
    <property type="entry name" value="Fe-ADH"/>
    <property type="match status" value="1"/>
</dbReference>
<comment type="similarity">
    <text evidence="3">Belongs to the iron-containing alcohol dehydrogenase family. Hydroxyacid-oxoacid transhydrogenase subfamily.</text>
</comment>
<dbReference type="InterPro" id="IPR001670">
    <property type="entry name" value="ADH_Fe/GldA"/>
</dbReference>
<dbReference type="SUPFAM" id="SSF56796">
    <property type="entry name" value="Dehydroquinate synthase-like"/>
    <property type="match status" value="1"/>
</dbReference>
<dbReference type="PANTHER" id="PTHR11496">
    <property type="entry name" value="ALCOHOL DEHYDROGENASE"/>
    <property type="match status" value="1"/>
</dbReference>
<dbReference type="STRING" id="1806994.A0A507C771"/>
<dbReference type="CDD" id="cd08190">
    <property type="entry name" value="HOT"/>
    <property type="match status" value="1"/>
</dbReference>
<dbReference type="RefSeq" id="XP_031027331.1">
    <property type="nucleotide sequence ID" value="XM_031166575.1"/>
</dbReference>
<dbReference type="EC" id="1.1.99.24" evidence="4"/>
<dbReference type="GO" id="GO:0046872">
    <property type="term" value="F:metal ion binding"/>
    <property type="evidence" value="ECO:0007669"/>
    <property type="project" value="InterPro"/>
</dbReference>
<feature type="domain" description="Alcohol dehydrogenase iron-type/glycerol dehydrogenase GldA" evidence="10">
    <location>
        <begin position="73"/>
        <end position="245"/>
    </location>
</feature>
<dbReference type="InterPro" id="IPR039697">
    <property type="entry name" value="Alcohol_dehydrogenase_Fe"/>
</dbReference>
<dbReference type="GeneID" id="42001872"/>